<name>V6LZX8_9EUKA</name>
<dbReference type="EMBL" id="KI546074">
    <property type="protein sequence ID" value="EST46414.1"/>
    <property type="molecule type" value="Genomic_DNA"/>
</dbReference>
<evidence type="ECO:0000313" key="2">
    <source>
        <dbReference type="EMBL" id="EST46414.1"/>
    </source>
</evidence>
<accession>V6LZX8</accession>
<dbReference type="AlphaFoldDB" id="V6LZX8"/>
<gene>
    <name evidence="2" type="ORF">SS50377_13498</name>
    <name evidence="3" type="ORF">SS50377_23735</name>
</gene>
<evidence type="ECO:0000313" key="3">
    <source>
        <dbReference type="EMBL" id="KAH0573800.1"/>
    </source>
</evidence>
<dbReference type="Proteomes" id="UP000018208">
    <property type="component" value="Unassembled WGS sequence"/>
</dbReference>
<reference evidence="3" key="2">
    <citation type="submission" date="2020-12" db="EMBL/GenBank/DDBJ databases">
        <title>New Spironucleus salmonicida genome in near-complete chromosomes.</title>
        <authorList>
            <person name="Xu F."/>
            <person name="Kurt Z."/>
            <person name="Jimenez-Gonzalez A."/>
            <person name="Astvaldsson A."/>
            <person name="Andersson J.O."/>
            <person name="Svard S.G."/>
        </authorList>
    </citation>
    <scope>NUCLEOTIDE SEQUENCE</scope>
    <source>
        <strain evidence="3">ATCC 50377</strain>
    </source>
</reference>
<proteinExistence type="predicted"/>
<reference evidence="2 3" key="1">
    <citation type="journal article" date="2014" name="PLoS Genet.">
        <title>The Genome of Spironucleus salmonicida Highlights a Fish Pathogen Adapted to Fluctuating Environments.</title>
        <authorList>
            <person name="Xu F."/>
            <person name="Jerlstrom-Hultqvist J."/>
            <person name="Einarsson E."/>
            <person name="Astvaldsson A."/>
            <person name="Svard S.G."/>
            <person name="Andersson J.O."/>
        </authorList>
    </citation>
    <scope>NUCLEOTIDE SEQUENCE</scope>
    <source>
        <strain evidence="3">ATCC 50377</strain>
    </source>
</reference>
<organism evidence="2">
    <name type="scientific">Spironucleus salmonicida</name>
    <dbReference type="NCBI Taxonomy" id="348837"/>
    <lineage>
        <taxon>Eukaryota</taxon>
        <taxon>Metamonada</taxon>
        <taxon>Diplomonadida</taxon>
        <taxon>Hexamitidae</taxon>
        <taxon>Hexamitinae</taxon>
        <taxon>Spironucleus</taxon>
    </lineage>
</organism>
<dbReference type="EMBL" id="AUWU02000004">
    <property type="protein sequence ID" value="KAH0573800.1"/>
    <property type="molecule type" value="Genomic_DNA"/>
</dbReference>
<evidence type="ECO:0000256" key="1">
    <source>
        <dbReference type="SAM" id="MobiDB-lite"/>
    </source>
</evidence>
<evidence type="ECO:0000313" key="4">
    <source>
        <dbReference type="Proteomes" id="UP000018208"/>
    </source>
</evidence>
<protein>
    <submittedName>
        <fullName evidence="2">Uncharacterized protein</fullName>
    </submittedName>
</protein>
<feature type="region of interest" description="Disordered" evidence="1">
    <location>
        <begin position="378"/>
        <end position="404"/>
    </location>
</feature>
<keyword evidence="4" id="KW-1185">Reference proteome</keyword>
<sequence length="404" mass="45157">MSEISQTVEKIHFLLKFATGEKLNQLQKLLQTISKYQPPLTDSQLRTYQKIVKFTKQTEIDLQHLITDAKQVNLEDLAVEKSEEIFKKSFERIEPAPPPPQLAQAIQPQNHKFEAEIQNQIQILTTQIQHQTAQITSLTIDLQNAQTTILAQNDEIRTLNDDNSSLADQVYSLKNALQTQNLHIAGLEKQAKSDEKTRNFQTQIDSICGDLATDFHDLKQVCQNLKDAQPAVLGEISQKVLEMEQQFVLENAQTRQQNRAILAIEEQIRQYEGLLGSQKPPGSGILKNSQVKNTDVLMSEVLRICGAFKSQKVVLQRASLDEFVLERTGVILRLEMSEKGTLCVVSEGGNAVKAVSLSQYLKGVVQGVGSPGIGLRGSVRTPSLGQRTPERRPQSVRVGVSMRK</sequence>
<dbReference type="VEuPathDB" id="GiardiaDB:SS50377_23735"/>